<protein>
    <recommendedName>
        <fullName evidence="2">HNH nuclease domain-containing protein</fullName>
    </recommendedName>
</protein>
<feature type="compositionally biased region" description="Polar residues" evidence="1">
    <location>
        <begin position="322"/>
        <end position="331"/>
    </location>
</feature>
<dbReference type="InterPro" id="IPR003615">
    <property type="entry name" value="HNH_nuc"/>
</dbReference>
<feature type="compositionally biased region" description="Basic and acidic residues" evidence="1">
    <location>
        <begin position="365"/>
        <end position="379"/>
    </location>
</feature>
<name>A0AAD6TJ67_9AGAR</name>
<dbReference type="AlphaFoldDB" id="A0AAD6TJ67"/>
<dbReference type="EMBL" id="JARJCM010000002">
    <property type="protein sequence ID" value="KAJ7047053.1"/>
    <property type="molecule type" value="Genomic_DNA"/>
</dbReference>
<feature type="domain" description="HNH nuclease" evidence="2">
    <location>
        <begin position="187"/>
        <end position="252"/>
    </location>
</feature>
<feature type="region of interest" description="Disordered" evidence="1">
    <location>
        <begin position="303"/>
        <end position="396"/>
    </location>
</feature>
<evidence type="ECO:0000313" key="3">
    <source>
        <dbReference type="EMBL" id="KAJ7047053.1"/>
    </source>
</evidence>
<dbReference type="Proteomes" id="UP001218188">
    <property type="component" value="Unassembled WGS sequence"/>
</dbReference>
<dbReference type="Pfam" id="PF13391">
    <property type="entry name" value="HNH_2"/>
    <property type="match status" value="1"/>
</dbReference>
<accession>A0AAD6TJ67</accession>
<evidence type="ECO:0000256" key="1">
    <source>
        <dbReference type="SAM" id="MobiDB-lite"/>
    </source>
</evidence>
<sequence>MSAPLFMAGLAGPFAHRVHNPPRLETKTLYPILLFSGHGGLSRNFARLDTTPVDGHPTGGLPYFLVLEIAQILTGNTTGVFVRQGGSGALLPQPKDVADNFLRAELTNTVLPGSYYFFVAETKPGGAISYKDDYKLTADFRHWKMPAELPAWWKLKRSTDTTDTVVYTNTRTWDKVADYVKLTDGRCLVTGAETHLHASYLLPHAEKDWLAANLHHLKPLVGNEIIDAPPNLITLRADLNSHSFDKGEFVIVPCNEEPTLYVIRGNSSDIVAAHGAVVTLPERVLEALMYARLALNVFEMSKLQRGSSESDSGSRKSKRSNPSDSGPPSESLTKKARTRKSNAGDHGSNAGNGGNGAQQEDAMDENARKSTDAPEDDGRSSSSSLSWSARPTTPPSVFTQYVRQECEPPLREKIHGWKERLSDDTIEVVEAVGLAV</sequence>
<comment type="caution">
    <text evidence="3">The sequence shown here is derived from an EMBL/GenBank/DDBJ whole genome shotgun (WGS) entry which is preliminary data.</text>
</comment>
<keyword evidence="4" id="KW-1185">Reference proteome</keyword>
<proteinExistence type="predicted"/>
<evidence type="ECO:0000259" key="2">
    <source>
        <dbReference type="Pfam" id="PF13391"/>
    </source>
</evidence>
<gene>
    <name evidence="3" type="ORF">C8F04DRAFT_1062577</name>
</gene>
<reference evidence="3" key="1">
    <citation type="submission" date="2023-03" db="EMBL/GenBank/DDBJ databases">
        <title>Massive genome expansion in bonnet fungi (Mycena s.s.) driven by repeated elements and novel gene families across ecological guilds.</title>
        <authorList>
            <consortium name="Lawrence Berkeley National Laboratory"/>
            <person name="Harder C.B."/>
            <person name="Miyauchi S."/>
            <person name="Viragh M."/>
            <person name="Kuo A."/>
            <person name="Thoen E."/>
            <person name="Andreopoulos B."/>
            <person name="Lu D."/>
            <person name="Skrede I."/>
            <person name="Drula E."/>
            <person name="Henrissat B."/>
            <person name="Morin E."/>
            <person name="Kohler A."/>
            <person name="Barry K."/>
            <person name="LaButti K."/>
            <person name="Morin E."/>
            <person name="Salamov A."/>
            <person name="Lipzen A."/>
            <person name="Mereny Z."/>
            <person name="Hegedus B."/>
            <person name="Baldrian P."/>
            <person name="Stursova M."/>
            <person name="Weitz H."/>
            <person name="Taylor A."/>
            <person name="Grigoriev I.V."/>
            <person name="Nagy L.G."/>
            <person name="Martin F."/>
            <person name="Kauserud H."/>
        </authorList>
    </citation>
    <scope>NUCLEOTIDE SEQUENCE</scope>
    <source>
        <strain evidence="3">CBHHK200</strain>
    </source>
</reference>
<evidence type="ECO:0000313" key="4">
    <source>
        <dbReference type="Proteomes" id="UP001218188"/>
    </source>
</evidence>
<organism evidence="3 4">
    <name type="scientific">Mycena alexandri</name>
    <dbReference type="NCBI Taxonomy" id="1745969"/>
    <lineage>
        <taxon>Eukaryota</taxon>
        <taxon>Fungi</taxon>
        <taxon>Dikarya</taxon>
        <taxon>Basidiomycota</taxon>
        <taxon>Agaricomycotina</taxon>
        <taxon>Agaricomycetes</taxon>
        <taxon>Agaricomycetidae</taxon>
        <taxon>Agaricales</taxon>
        <taxon>Marasmiineae</taxon>
        <taxon>Mycenaceae</taxon>
        <taxon>Mycena</taxon>
    </lineage>
</organism>